<name>A0AAV6XVW4_9LAMI</name>
<dbReference type="PANTHER" id="PTHR48460:SF1">
    <property type="entry name" value="RWP-RK DOMAIN-CONTAINING PROTEIN"/>
    <property type="match status" value="1"/>
</dbReference>
<protein>
    <submittedName>
        <fullName evidence="1">Uncharacterized protein</fullName>
    </submittedName>
</protein>
<comment type="caution">
    <text evidence="1">The sequence shown here is derived from an EMBL/GenBank/DDBJ whole genome shotgun (WGS) entry which is preliminary data.</text>
</comment>
<proteinExistence type="predicted"/>
<dbReference type="EMBL" id="WHWC01000003">
    <property type="protein sequence ID" value="KAG8386709.1"/>
    <property type="molecule type" value="Genomic_DNA"/>
</dbReference>
<sequence length="99" mass="11010">MHSLTMKRMNSAIIDEFKYGFPSDGLSSVSYRWWENKNAIDNGDDSNQIADKDSKEDGVAANLTSMAVEMSEGKKNEIDGDYQRASLLSDLRKKAAKDG</sequence>
<evidence type="ECO:0000313" key="1">
    <source>
        <dbReference type="EMBL" id="KAG8386709.1"/>
    </source>
</evidence>
<evidence type="ECO:0000313" key="2">
    <source>
        <dbReference type="Proteomes" id="UP000826271"/>
    </source>
</evidence>
<keyword evidence="2" id="KW-1185">Reference proteome</keyword>
<dbReference type="AlphaFoldDB" id="A0AAV6XVW4"/>
<reference evidence="1" key="1">
    <citation type="submission" date="2019-10" db="EMBL/GenBank/DDBJ databases">
        <authorList>
            <person name="Zhang R."/>
            <person name="Pan Y."/>
            <person name="Wang J."/>
            <person name="Ma R."/>
            <person name="Yu S."/>
        </authorList>
    </citation>
    <scope>NUCLEOTIDE SEQUENCE</scope>
    <source>
        <strain evidence="1">LA-IB0</strain>
        <tissue evidence="1">Leaf</tissue>
    </source>
</reference>
<organism evidence="1 2">
    <name type="scientific">Buddleja alternifolia</name>
    <dbReference type="NCBI Taxonomy" id="168488"/>
    <lineage>
        <taxon>Eukaryota</taxon>
        <taxon>Viridiplantae</taxon>
        <taxon>Streptophyta</taxon>
        <taxon>Embryophyta</taxon>
        <taxon>Tracheophyta</taxon>
        <taxon>Spermatophyta</taxon>
        <taxon>Magnoliopsida</taxon>
        <taxon>eudicotyledons</taxon>
        <taxon>Gunneridae</taxon>
        <taxon>Pentapetalae</taxon>
        <taxon>asterids</taxon>
        <taxon>lamiids</taxon>
        <taxon>Lamiales</taxon>
        <taxon>Scrophulariaceae</taxon>
        <taxon>Buddlejeae</taxon>
        <taxon>Buddleja</taxon>
    </lineage>
</organism>
<gene>
    <name evidence="1" type="ORF">BUALT_Bualt03G0177200</name>
</gene>
<dbReference type="Proteomes" id="UP000826271">
    <property type="component" value="Unassembled WGS sequence"/>
</dbReference>
<accession>A0AAV6XVW4</accession>
<dbReference type="PANTHER" id="PTHR48460">
    <property type="entry name" value="RWP-RK DOMAIN-CONTAINING PROTEIN"/>
    <property type="match status" value="1"/>
</dbReference>